<feature type="domain" description="BPL/LPL catalytic" evidence="2">
    <location>
        <begin position="10"/>
        <end position="188"/>
    </location>
</feature>
<protein>
    <recommendedName>
        <fullName evidence="7">Biotin-(Acetyl-CoA carboxylase) ligase</fullName>
    </recommendedName>
</protein>
<dbReference type="EMBL" id="LAXI01000016">
    <property type="protein sequence ID" value="KRS16133.1"/>
    <property type="molecule type" value="Genomic_DNA"/>
</dbReference>
<reference evidence="3 5" key="1">
    <citation type="submission" date="2015-04" db="EMBL/GenBank/DDBJ databases">
        <title>The draft genome sequence of Roseovarius indicus B108T.</title>
        <authorList>
            <person name="Li G."/>
            <person name="Lai Q."/>
            <person name="Shao Z."/>
            <person name="Yan P."/>
        </authorList>
    </citation>
    <scope>NUCLEOTIDE SEQUENCE [LARGE SCALE GENOMIC DNA]</scope>
    <source>
        <strain evidence="3 5">B108</strain>
    </source>
</reference>
<evidence type="ECO:0000313" key="5">
    <source>
        <dbReference type="Proteomes" id="UP000051401"/>
    </source>
</evidence>
<evidence type="ECO:0000313" key="3">
    <source>
        <dbReference type="EMBL" id="KRS16133.1"/>
    </source>
</evidence>
<keyword evidence="5" id="KW-1185">Reference proteome</keyword>
<dbReference type="InterPro" id="IPR028044">
    <property type="entry name" value="DUF4444"/>
</dbReference>
<dbReference type="EMBL" id="CP031598">
    <property type="protein sequence ID" value="QEW24969.1"/>
    <property type="molecule type" value="Genomic_DNA"/>
</dbReference>
<evidence type="ECO:0008006" key="7">
    <source>
        <dbReference type="Google" id="ProtNLM"/>
    </source>
</evidence>
<dbReference type="Pfam" id="PF14563">
    <property type="entry name" value="DUF4444"/>
    <property type="match status" value="1"/>
</dbReference>
<evidence type="ECO:0000313" key="6">
    <source>
        <dbReference type="Proteomes" id="UP000325785"/>
    </source>
</evidence>
<proteinExistence type="predicted"/>
<feature type="domain" description="DUF4444" evidence="1">
    <location>
        <begin position="194"/>
        <end position="235"/>
    </location>
</feature>
<dbReference type="Pfam" id="PF16917">
    <property type="entry name" value="BPL_LplA_LipB_2"/>
    <property type="match status" value="1"/>
</dbReference>
<evidence type="ECO:0000313" key="4">
    <source>
        <dbReference type="EMBL" id="QEW24969.1"/>
    </source>
</evidence>
<dbReference type="Proteomes" id="UP000325785">
    <property type="component" value="Chromosome"/>
</dbReference>
<dbReference type="Proteomes" id="UP000051401">
    <property type="component" value="Unassembled WGS sequence"/>
</dbReference>
<organism evidence="3 5">
    <name type="scientific">Roseovarius indicus</name>
    <dbReference type="NCBI Taxonomy" id="540747"/>
    <lineage>
        <taxon>Bacteria</taxon>
        <taxon>Pseudomonadati</taxon>
        <taxon>Pseudomonadota</taxon>
        <taxon>Alphaproteobacteria</taxon>
        <taxon>Rhodobacterales</taxon>
        <taxon>Roseobacteraceae</taxon>
        <taxon>Roseovarius</taxon>
    </lineage>
</organism>
<dbReference type="RefSeq" id="WP_057818910.1">
    <property type="nucleotide sequence ID" value="NZ_CP031598.1"/>
</dbReference>
<gene>
    <name evidence="4" type="ORF">RIdsm_00753</name>
    <name evidence="3" type="ORF">XM52_20185</name>
</gene>
<reference evidence="4 6" key="2">
    <citation type="submission" date="2018-08" db="EMBL/GenBank/DDBJ databases">
        <title>Genetic Globetrotter - A new plasmid hitch-hiking vast phylogenetic and geographic distances.</title>
        <authorList>
            <person name="Vollmers J."/>
            <person name="Petersen J."/>
        </authorList>
    </citation>
    <scope>NUCLEOTIDE SEQUENCE [LARGE SCALE GENOMIC DNA]</scope>
    <source>
        <strain evidence="4 6">DSM 26383</strain>
    </source>
</reference>
<dbReference type="PATRIC" id="fig|540747.5.peg.1795"/>
<dbReference type="Gene3D" id="2.30.30.100">
    <property type="match status" value="1"/>
</dbReference>
<sequence>MSAALDTLVFPPAMAGEAVSGDPAEAAVLRAIQGVDAGLVVYRVAADRVGAALVFAPEVPLAKAMVMLPLCQVGFQNALGALAPPEVAVHLEWSGGVRVNGAGCGRFRAFASGDDAEAVPDWLVIGWEMPLWPPNEETGETPDQTALYVEGCADVDPGQLVEAWARHTLNWIARWEDEGAGPLHGEWRGLAHGVGEDVDVDGVSGTFLGLDESFGMLVRHGEETTLIPLTRNLEESP</sequence>
<dbReference type="AlphaFoldDB" id="A0A0T5P4R2"/>
<dbReference type="STRING" id="540747.SAMN04488031_109145"/>
<dbReference type="InterPro" id="IPR045864">
    <property type="entry name" value="aa-tRNA-synth_II/BPL/LPL"/>
</dbReference>
<evidence type="ECO:0000259" key="2">
    <source>
        <dbReference type="Pfam" id="PF16917"/>
    </source>
</evidence>
<name>A0A0T5P4R2_9RHOB</name>
<dbReference type="OrthoDB" id="7657788at2"/>
<dbReference type="KEGG" id="rid:RIdsm_00753"/>
<dbReference type="Gene3D" id="3.30.930.10">
    <property type="entry name" value="Bira Bifunctional Protein, Domain 2"/>
    <property type="match status" value="1"/>
</dbReference>
<evidence type="ECO:0000259" key="1">
    <source>
        <dbReference type="Pfam" id="PF14563"/>
    </source>
</evidence>
<accession>A0A0T5P4R2</accession>
<dbReference type="InterPro" id="IPR004143">
    <property type="entry name" value="BPL_LPL_catalytic"/>
</dbReference>